<sequence length="123" mass="13857">MGKQDGVDVEVRGGSDPSKVNNWQETMMDVRDAYFSLSSQDQQVLQHGMAVAWDWEKLAIRCSAPGPEAARKVVQRTLEKMREFLGNSAVRIYGEFTGTRNNPECSYDAHAEETARVNDRVFS</sequence>
<dbReference type="Proteomes" id="UP000250462">
    <property type="component" value="Unassembled WGS sequence"/>
</dbReference>
<organism evidence="2 3">
    <name type="scientific">Phytoactinopolyspora halophila</name>
    <dbReference type="NCBI Taxonomy" id="1981511"/>
    <lineage>
        <taxon>Bacteria</taxon>
        <taxon>Bacillati</taxon>
        <taxon>Actinomycetota</taxon>
        <taxon>Actinomycetes</taxon>
        <taxon>Jiangellales</taxon>
        <taxon>Jiangellaceae</taxon>
        <taxon>Phytoactinopolyspora</taxon>
    </lineage>
</organism>
<proteinExistence type="predicted"/>
<gene>
    <name evidence="2" type="ORF">DPM12_17505</name>
</gene>
<comment type="caution">
    <text evidence="2">The sequence shown here is derived from an EMBL/GenBank/DDBJ whole genome shotgun (WGS) entry which is preliminary data.</text>
</comment>
<reference evidence="2 3" key="1">
    <citation type="submission" date="2018-06" db="EMBL/GenBank/DDBJ databases">
        <title>Phytoactinopolyspora halophila sp. nov., a novel halophilic actinomycete isolated from a saline soil in China.</title>
        <authorList>
            <person name="Tang S.-K."/>
        </authorList>
    </citation>
    <scope>NUCLEOTIDE SEQUENCE [LARGE SCALE GENOMIC DNA]</scope>
    <source>
        <strain evidence="2 3">YIM 96934</strain>
    </source>
</reference>
<evidence type="ECO:0000256" key="1">
    <source>
        <dbReference type="SAM" id="MobiDB-lite"/>
    </source>
</evidence>
<name>A0A329QKU2_9ACTN</name>
<evidence type="ECO:0000313" key="3">
    <source>
        <dbReference type="Proteomes" id="UP000250462"/>
    </source>
</evidence>
<feature type="region of interest" description="Disordered" evidence="1">
    <location>
        <begin position="1"/>
        <end position="21"/>
    </location>
</feature>
<keyword evidence="3" id="KW-1185">Reference proteome</keyword>
<accession>A0A329QKU2</accession>
<dbReference type="EMBL" id="QMIG01000022">
    <property type="protein sequence ID" value="RAW11138.1"/>
    <property type="molecule type" value="Genomic_DNA"/>
</dbReference>
<dbReference type="AlphaFoldDB" id="A0A329QKU2"/>
<protein>
    <submittedName>
        <fullName evidence="2">Uncharacterized protein</fullName>
    </submittedName>
</protein>
<feature type="compositionally biased region" description="Basic and acidic residues" evidence="1">
    <location>
        <begin position="1"/>
        <end position="13"/>
    </location>
</feature>
<evidence type="ECO:0000313" key="2">
    <source>
        <dbReference type="EMBL" id="RAW11138.1"/>
    </source>
</evidence>